<feature type="domain" description="DDE Tnp4" evidence="8">
    <location>
        <begin position="137"/>
        <end position="250"/>
    </location>
</feature>
<organism evidence="9 10">
    <name type="scientific">Hydra vulgaris</name>
    <name type="common">Hydra</name>
    <name type="synonym">Hydra attenuata</name>
    <dbReference type="NCBI Taxonomy" id="6087"/>
    <lineage>
        <taxon>Eukaryota</taxon>
        <taxon>Metazoa</taxon>
        <taxon>Cnidaria</taxon>
        <taxon>Hydrozoa</taxon>
        <taxon>Hydroidolina</taxon>
        <taxon>Anthoathecata</taxon>
        <taxon>Aplanulata</taxon>
        <taxon>Hydridae</taxon>
        <taxon>Hydra</taxon>
    </lineage>
</organism>
<dbReference type="PANTHER" id="PTHR22930">
    <property type="match status" value="1"/>
</dbReference>
<dbReference type="Proteomes" id="UP001652625">
    <property type="component" value="Chromosome 08"/>
</dbReference>
<accession>A0ABM4C9T8</accession>
<protein>
    <submittedName>
        <fullName evidence="10">Nuclease HARBI1</fullName>
    </submittedName>
</protein>
<comment type="cofactor">
    <cofactor evidence="1">
        <name>a divalent metal cation</name>
        <dbReference type="ChEBI" id="CHEBI:60240"/>
    </cofactor>
</comment>
<keyword evidence="9" id="KW-1185">Reference proteome</keyword>
<evidence type="ECO:0000259" key="8">
    <source>
        <dbReference type="Pfam" id="PF13359"/>
    </source>
</evidence>
<dbReference type="InterPro" id="IPR045249">
    <property type="entry name" value="HARBI1-like"/>
</dbReference>
<name>A0ABM4C9T8_HYDVU</name>
<evidence type="ECO:0000313" key="10">
    <source>
        <dbReference type="RefSeq" id="XP_065658424.1"/>
    </source>
</evidence>
<evidence type="ECO:0000256" key="6">
    <source>
        <dbReference type="ARBA" id="ARBA00022801"/>
    </source>
</evidence>
<gene>
    <name evidence="10" type="primary">LOC136082938</name>
</gene>
<reference evidence="10" key="1">
    <citation type="submission" date="2025-08" db="UniProtKB">
        <authorList>
            <consortium name="RefSeq"/>
        </authorList>
    </citation>
    <scope>IDENTIFICATION</scope>
</reference>
<comment type="similarity">
    <text evidence="3">Belongs to the HARBI1 family.</text>
</comment>
<dbReference type="RefSeq" id="XP_065658424.1">
    <property type="nucleotide sequence ID" value="XM_065802352.1"/>
</dbReference>
<keyword evidence="5" id="KW-0479">Metal-binding</keyword>
<proteinExistence type="inferred from homology"/>
<keyword evidence="7" id="KW-0539">Nucleus</keyword>
<keyword evidence="4" id="KW-0540">Nuclease</keyword>
<dbReference type="Pfam" id="PF13359">
    <property type="entry name" value="DDE_Tnp_4"/>
    <property type="match status" value="1"/>
</dbReference>
<evidence type="ECO:0000256" key="4">
    <source>
        <dbReference type="ARBA" id="ARBA00022722"/>
    </source>
</evidence>
<evidence type="ECO:0000256" key="5">
    <source>
        <dbReference type="ARBA" id="ARBA00022723"/>
    </source>
</evidence>
<keyword evidence="6" id="KW-0378">Hydrolase</keyword>
<evidence type="ECO:0000256" key="1">
    <source>
        <dbReference type="ARBA" id="ARBA00001968"/>
    </source>
</evidence>
<evidence type="ECO:0000313" key="9">
    <source>
        <dbReference type="Proteomes" id="UP001652625"/>
    </source>
</evidence>
<dbReference type="GeneID" id="136082938"/>
<evidence type="ECO:0000256" key="2">
    <source>
        <dbReference type="ARBA" id="ARBA00004123"/>
    </source>
</evidence>
<dbReference type="PANTHER" id="PTHR22930:SF289">
    <property type="entry name" value="DDE TNP4 DOMAIN-CONTAINING PROTEIN-RELATED"/>
    <property type="match status" value="1"/>
</dbReference>
<evidence type="ECO:0000256" key="3">
    <source>
        <dbReference type="ARBA" id="ARBA00006958"/>
    </source>
</evidence>
<evidence type="ECO:0000256" key="7">
    <source>
        <dbReference type="ARBA" id="ARBA00023242"/>
    </source>
</evidence>
<dbReference type="InterPro" id="IPR027806">
    <property type="entry name" value="HARBI1_dom"/>
</dbReference>
<sequence>MSNHISRIIIDRANPLEVYNGIELKMRYRFSKETFLILANDIINSNINNRECPFSSVQQLAIAFRFYATGSFQRVIGDMEELKVNQSTVCRLPREADSLIIQQRFYQIQRFPGCKGAIDGTHIPIINPGGENPEIYRNRKGFFSLNCQPGSVHNLRVFANLAIKEVLEARQHVHVMGDSGYLCKQYLMTPFSNPKNESEIQYNYSLRITRMAVECCFGILKKRFPCLNIPLQTKLQNSIAIIISCFVLHNIALLENDHWEDHEIQNSNEEDGAEAFTNIFGEAKRNQIVDQF</sequence>
<comment type="subcellular location">
    <subcellularLocation>
        <location evidence="2">Nucleus</location>
    </subcellularLocation>
</comment>